<gene>
    <name evidence="1" type="ORF">QBC38DRAFT_425310</name>
</gene>
<name>A0AAN7GP10_9PEZI</name>
<proteinExistence type="predicted"/>
<reference evidence="1" key="1">
    <citation type="journal article" date="2023" name="Mol. Phylogenet. Evol.">
        <title>Genome-scale phylogeny and comparative genomics of the fungal order Sordariales.</title>
        <authorList>
            <person name="Hensen N."/>
            <person name="Bonometti L."/>
            <person name="Westerberg I."/>
            <person name="Brannstrom I.O."/>
            <person name="Guillou S."/>
            <person name="Cros-Aarteil S."/>
            <person name="Calhoun S."/>
            <person name="Haridas S."/>
            <person name="Kuo A."/>
            <person name="Mondo S."/>
            <person name="Pangilinan J."/>
            <person name="Riley R."/>
            <person name="LaButti K."/>
            <person name="Andreopoulos B."/>
            <person name="Lipzen A."/>
            <person name="Chen C."/>
            <person name="Yan M."/>
            <person name="Daum C."/>
            <person name="Ng V."/>
            <person name="Clum A."/>
            <person name="Steindorff A."/>
            <person name="Ohm R.A."/>
            <person name="Martin F."/>
            <person name="Silar P."/>
            <person name="Natvig D.O."/>
            <person name="Lalanne C."/>
            <person name="Gautier V."/>
            <person name="Ament-Velasquez S.L."/>
            <person name="Kruys A."/>
            <person name="Hutchinson M.I."/>
            <person name="Powell A.J."/>
            <person name="Barry K."/>
            <person name="Miller A.N."/>
            <person name="Grigoriev I.V."/>
            <person name="Debuchy R."/>
            <person name="Gladieux P."/>
            <person name="Hiltunen Thoren M."/>
            <person name="Johannesson H."/>
        </authorList>
    </citation>
    <scope>NUCLEOTIDE SEQUENCE</scope>
    <source>
        <strain evidence="1">CBS 990.96</strain>
    </source>
</reference>
<comment type="caution">
    <text evidence="1">The sequence shown here is derived from an EMBL/GenBank/DDBJ whole genome shotgun (WGS) entry which is preliminary data.</text>
</comment>
<organism evidence="1 2">
    <name type="scientific">Podospora fimiseda</name>
    <dbReference type="NCBI Taxonomy" id="252190"/>
    <lineage>
        <taxon>Eukaryota</taxon>
        <taxon>Fungi</taxon>
        <taxon>Dikarya</taxon>
        <taxon>Ascomycota</taxon>
        <taxon>Pezizomycotina</taxon>
        <taxon>Sordariomycetes</taxon>
        <taxon>Sordariomycetidae</taxon>
        <taxon>Sordariales</taxon>
        <taxon>Podosporaceae</taxon>
        <taxon>Podospora</taxon>
    </lineage>
</organism>
<reference evidence="1" key="2">
    <citation type="submission" date="2023-05" db="EMBL/GenBank/DDBJ databases">
        <authorList>
            <consortium name="Lawrence Berkeley National Laboratory"/>
            <person name="Steindorff A."/>
            <person name="Hensen N."/>
            <person name="Bonometti L."/>
            <person name="Westerberg I."/>
            <person name="Brannstrom I.O."/>
            <person name="Guillou S."/>
            <person name="Cros-Aarteil S."/>
            <person name="Calhoun S."/>
            <person name="Haridas S."/>
            <person name="Kuo A."/>
            <person name="Mondo S."/>
            <person name="Pangilinan J."/>
            <person name="Riley R."/>
            <person name="Labutti K."/>
            <person name="Andreopoulos B."/>
            <person name="Lipzen A."/>
            <person name="Chen C."/>
            <person name="Yanf M."/>
            <person name="Daum C."/>
            <person name="Ng V."/>
            <person name="Clum A."/>
            <person name="Ohm R."/>
            <person name="Martin F."/>
            <person name="Silar P."/>
            <person name="Natvig D."/>
            <person name="Lalanne C."/>
            <person name="Gautier V."/>
            <person name="Ament-Velasquez S.L."/>
            <person name="Kruys A."/>
            <person name="Hutchinson M.I."/>
            <person name="Powell A.J."/>
            <person name="Barry K."/>
            <person name="Miller A.N."/>
            <person name="Grigoriev I.V."/>
            <person name="Debuchy R."/>
            <person name="Gladieux P."/>
            <person name="Thoren M.H."/>
            <person name="Johannesson H."/>
        </authorList>
    </citation>
    <scope>NUCLEOTIDE SEQUENCE</scope>
    <source>
        <strain evidence="1">CBS 990.96</strain>
    </source>
</reference>
<keyword evidence="2" id="KW-1185">Reference proteome</keyword>
<dbReference type="EMBL" id="MU865424">
    <property type="protein sequence ID" value="KAK4223502.1"/>
    <property type="molecule type" value="Genomic_DNA"/>
</dbReference>
<protein>
    <submittedName>
        <fullName evidence="1">Uncharacterized protein</fullName>
    </submittedName>
</protein>
<accession>A0AAN7GP10</accession>
<dbReference type="AlphaFoldDB" id="A0AAN7GP10"/>
<evidence type="ECO:0000313" key="1">
    <source>
        <dbReference type="EMBL" id="KAK4223502.1"/>
    </source>
</evidence>
<evidence type="ECO:0000313" key="2">
    <source>
        <dbReference type="Proteomes" id="UP001301958"/>
    </source>
</evidence>
<dbReference type="Proteomes" id="UP001301958">
    <property type="component" value="Unassembled WGS sequence"/>
</dbReference>
<sequence length="904" mass="101651">MPQDELAAKALDLTARAIDLLAVVGGLANTTGYAALVAKELGRWLGKEGMDENALQHFLSKSHALVMPNSDERVVKFFETATGACNRHSKSSQAPWRPLPFQSMAKFIASDPNQQWMTSTISCLFPYHDMESVKRFFCYFIILSGQKDGQDAWSKKLIDRMPEKSRLDPLVNKIVESTWLHVTNSCQHADGHPSLPDEFGWACKKGHNVDDFDLAMLLVKINQSTGREIIVQSMHLLSNEDEEKCRSGQDEEGKFKLFRVFEKISGNLKPLFKAPYMPQPTRLGNPSRQLLYIWPHSYETDAASIRQLTAHTARELLRWYLEIPLSKRPDGSHNNLICDIDAREECEVDDSRPRIGDLLGRSPRWLTMPQGGLKKRTAQVFAPKEANTGRRLKRTTTYDEDALDFDHWTIPRIMNYFPILQNLVAKLIHSCGCRSCSKLHSAPRKITLLEPDVVKIPSDRNCLVYRAFSEVMFLFSHGIADAFGADDASGTRSLAASLTEDLGALRILCEAIGRRGDGDGLIAWSTLFTTAVRVFLGNQMEELLADPEQENRLREEYPQRLRDAPLTPSDTARAVIAVQYGSLAVVAPWLDISKPLSYKQAFRFEILQGKLALDDGEGFAPGEVSIIWTPETENVSELGSRPVAELHEAGAVISPQLDELEEKWDWILVSLTPETAVLFLRVVCGKYSRMINPTNAFVQVISAVRAPACSHSLAPSHTVQQNCVAELQSFEELLGTWESESDRYKAENLSSDYEFDSDEEELHIANMLNAKDLDKLDQRFEEPILESTTPPLSPTHEAFRNRTRIRVSHILDSAFKFNTALALTPSEISPLILKGDCCLHCGMLYELEHDQRVRIDHPKVFYIINKAQESKVTNPLPFRDRRTINSSGVNKVTRLIGGASARET</sequence>